<dbReference type="KEGG" id="yli:2910136"/>
<reference evidence="4 6" key="1">
    <citation type="journal article" date="2016" name="PLoS ONE">
        <title>Sequence Assembly of Yarrowia lipolytica Strain W29/CLIB89 Shows Transposable Element Diversity.</title>
        <authorList>
            <person name="Magnan C."/>
            <person name="Yu J."/>
            <person name="Chang I."/>
            <person name="Jahn E."/>
            <person name="Kanomata Y."/>
            <person name="Wu J."/>
            <person name="Zeller M."/>
            <person name="Oakes M."/>
            <person name="Baldi P."/>
            <person name="Sandmeyer S."/>
        </authorList>
    </citation>
    <scope>NUCLEOTIDE SEQUENCE [LARGE SCALE GENOMIC DNA]</scope>
    <source>
        <strain evidence="4">CLIB89</strain>
        <strain evidence="6">CLIB89(W29)</strain>
    </source>
</reference>
<dbReference type="VEuPathDB" id="FungiDB:YALI0_D12386g"/>
<dbReference type="InterPro" id="IPR050425">
    <property type="entry name" value="NAD(P)_dehydrat-like"/>
</dbReference>
<protein>
    <recommendedName>
        <fullName evidence="3">NAD-dependent epimerase/dehydratase domain-containing protein</fullName>
    </recommendedName>
</protein>
<feature type="domain" description="NAD-dependent epimerase/dehydratase" evidence="3">
    <location>
        <begin position="4"/>
        <end position="258"/>
    </location>
</feature>
<dbReference type="GeneID" id="2910136"/>
<evidence type="ECO:0000313" key="4">
    <source>
        <dbReference type="EMBL" id="AOW03967.1"/>
    </source>
</evidence>
<dbReference type="AlphaFoldDB" id="A0A1D8NEA1"/>
<evidence type="ECO:0000256" key="2">
    <source>
        <dbReference type="ARBA" id="ARBA00023445"/>
    </source>
</evidence>
<dbReference type="Proteomes" id="UP000256601">
    <property type="component" value="Unassembled WGS sequence"/>
</dbReference>
<organism evidence="4 6">
    <name type="scientific">Yarrowia lipolytica</name>
    <name type="common">Candida lipolytica</name>
    <dbReference type="NCBI Taxonomy" id="4952"/>
    <lineage>
        <taxon>Eukaryota</taxon>
        <taxon>Fungi</taxon>
        <taxon>Dikarya</taxon>
        <taxon>Ascomycota</taxon>
        <taxon>Saccharomycotina</taxon>
        <taxon>Dipodascomycetes</taxon>
        <taxon>Dipodascales</taxon>
        <taxon>Dipodascales incertae sedis</taxon>
        <taxon>Yarrowia</taxon>
    </lineage>
</organism>
<gene>
    <name evidence="5" type="ORF">B0I71DRAFT_133071</name>
    <name evidence="4" type="ORF">YALI1_D15398g</name>
</gene>
<reference evidence="5 7" key="2">
    <citation type="submission" date="2018-07" db="EMBL/GenBank/DDBJ databases">
        <title>Draft Genome Assemblies for Five Robust Yarrowia lipolytica Strains Exhibiting High Lipid Production and Pentose Sugar Utilization and Sugar Alcohol Secretion from Undetoxified Lignocellulosic Biomass Hydrolysates.</title>
        <authorList>
            <consortium name="DOE Joint Genome Institute"/>
            <person name="Walker C."/>
            <person name="Ryu S."/>
            <person name="Na H."/>
            <person name="Zane M."/>
            <person name="LaButti K."/>
            <person name="Lipzen A."/>
            <person name="Haridas S."/>
            <person name="Barry K."/>
            <person name="Grigoriev I.V."/>
            <person name="Quarterman J."/>
            <person name="Slininger P."/>
            <person name="Dien B."/>
            <person name="Trinh C.T."/>
        </authorList>
    </citation>
    <scope>NUCLEOTIDE SEQUENCE [LARGE SCALE GENOMIC DNA]</scope>
    <source>
        <strain evidence="5 7">YB392</strain>
    </source>
</reference>
<dbReference type="EMBL" id="CP017556">
    <property type="protein sequence ID" value="AOW03967.1"/>
    <property type="molecule type" value="Genomic_DNA"/>
</dbReference>
<comment type="similarity">
    <text evidence="2">Belongs to the NAD(P)-dependent epimerase/dehydratase family. Dihydroflavonol-4-reductase subfamily.</text>
</comment>
<dbReference type="CDD" id="cd05227">
    <property type="entry name" value="AR_SDR_e"/>
    <property type="match status" value="1"/>
</dbReference>
<dbReference type="PANTHER" id="PTHR10366">
    <property type="entry name" value="NAD DEPENDENT EPIMERASE/DEHYDRATASE"/>
    <property type="match status" value="1"/>
</dbReference>
<evidence type="ECO:0000313" key="5">
    <source>
        <dbReference type="EMBL" id="RDW25158.1"/>
    </source>
</evidence>
<dbReference type="EMBL" id="KZ859010">
    <property type="protein sequence ID" value="RDW25158.1"/>
    <property type="molecule type" value="Genomic_DNA"/>
</dbReference>
<dbReference type="InterPro" id="IPR036291">
    <property type="entry name" value="NAD(P)-bd_dom_sf"/>
</dbReference>
<dbReference type="InterPro" id="IPR001509">
    <property type="entry name" value="Epimerase_deHydtase"/>
</dbReference>
<dbReference type="eggNOG" id="KOG1502">
    <property type="taxonomic scope" value="Eukaryota"/>
</dbReference>
<dbReference type="Pfam" id="PF01370">
    <property type="entry name" value="Epimerase"/>
    <property type="match status" value="1"/>
</dbReference>
<dbReference type="GO" id="GO:0016616">
    <property type="term" value="F:oxidoreductase activity, acting on the CH-OH group of donors, NAD or NADP as acceptor"/>
    <property type="evidence" value="ECO:0007669"/>
    <property type="project" value="TreeGrafter"/>
</dbReference>
<dbReference type="BRENDA" id="1.1.1.283">
    <property type="organism ID" value="1122"/>
</dbReference>
<keyword evidence="1" id="KW-0560">Oxidoreductase</keyword>
<name>A0A1D8NEA1_YARLL</name>
<dbReference type="VEuPathDB" id="FungiDB:YALI1_D15398g"/>
<accession>A0A1D8NEA1</accession>
<dbReference type="Proteomes" id="UP000182444">
    <property type="component" value="Chromosome 1D"/>
</dbReference>
<dbReference type="OMA" id="QGQMKEK"/>
<dbReference type="Gene3D" id="3.40.50.720">
    <property type="entry name" value="NAD(P)-binding Rossmann-like Domain"/>
    <property type="match status" value="1"/>
</dbReference>
<evidence type="ECO:0000313" key="6">
    <source>
        <dbReference type="Proteomes" id="UP000182444"/>
    </source>
</evidence>
<sequence>MSTVLVTGATGFIAGHVVGDLLASGHKVIGTIRHLDKAVKLMEAFPEANSSNQLLFETLTDIRHEDELKRIFEKHKDISVVIHTASPFFFNSKNVVKDLLEPAVEGTRAVLQATQVAGTNVNKVVVTSSIAAMLDPFKKNDPNYVATEFTWNPVTWTQAADSDDGELAYVASKTFAEREAWDYVERNKPRYTLTTVNPAAVFGPHATKIDPKQLNTSNDVINNLALDTKPGDPPSEFAFVWVDVRDVARAHTLAIDHKLDNRRLLLCNGKFAAQDILDIINRDFPDIRGKIATGNPGTGKEVTSNIFNYNNDVTRQELPTLKWIGLEQSIVDFTKQYEEILHEKKKKHWWNI</sequence>
<dbReference type="FunFam" id="3.40.50.720:FF:000191">
    <property type="entry name" value="Methylglyoxal reductase (NADPH-dependent)"/>
    <property type="match status" value="1"/>
</dbReference>
<evidence type="ECO:0000259" key="3">
    <source>
        <dbReference type="Pfam" id="PF01370"/>
    </source>
</evidence>
<evidence type="ECO:0000256" key="1">
    <source>
        <dbReference type="ARBA" id="ARBA00023002"/>
    </source>
</evidence>
<dbReference type="RefSeq" id="XP_502741.1">
    <property type="nucleotide sequence ID" value="XM_502741.1"/>
</dbReference>
<evidence type="ECO:0000313" key="7">
    <source>
        <dbReference type="Proteomes" id="UP000256601"/>
    </source>
</evidence>
<proteinExistence type="inferred from homology"/>
<dbReference type="SUPFAM" id="SSF51735">
    <property type="entry name" value="NAD(P)-binding Rossmann-fold domains"/>
    <property type="match status" value="1"/>
</dbReference>
<dbReference type="PANTHER" id="PTHR10366:SF564">
    <property type="entry name" value="STEROL-4-ALPHA-CARBOXYLATE 3-DEHYDROGENASE, DECARBOXYLATING"/>
    <property type="match status" value="1"/>
</dbReference>
<dbReference type="OrthoDB" id="2735536at2759"/>